<dbReference type="CDD" id="cd00038">
    <property type="entry name" value="CAP_ED"/>
    <property type="match status" value="1"/>
</dbReference>
<dbReference type="InterPro" id="IPR018490">
    <property type="entry name" value="cNMP-bd_dom_sf"/>
</dbReference>
<feature type="domain" description="Cyclic nucleotide-binding" evidence="1">
    <location>
        <begin position="29"/>
        <end position="133"/>
    </location>
</feature>
<proteinExistence type="predicted"/>
<comment type="caution">
    <text evidence="2">The sequence shown here is derived from an EMBL/GenBank/DDBJ whole genome shotgun (WGS) entry which is preliminary data.</text>
</comment>
<gene>
    <name evidence="2" type="ORF">QE404_000960</name>
</gene>
<dbReference type="Proteomes" id="UP001225072">
    <property type="component" value="Unassembled WGS sequence"/>
</dbReference>
<evidence type="ECO:0000259" key="1">
    <source>
        <dbReference type="PROSITE" id="PS50042"/>
    </source>
</evidence>
<dbReference type="Pfam" id="PF00027">
    <property type="entry name" value="cNMP_binding"/>
    <property type="match status" value="1"/>
</dbReference>
<dbReference type="InterPro" id="IPR014710">
    <property type="entry name" value="RmlC-like_jellyroll"/>
</dbReference>
<dbReference type="EMBL" id="JAUTAL010000001">
    <property type="protein sequence ID" value="MDQ1095813.1"/>
    <property type="molecule type" value="Genomic_DNA"/>
</dbReference>
<reference evidence="2 3" key="1">
    <citation type="submission" date="2023-07" db="EMBL/GenBank/DDBJ databases">
        <title>Functional and genomic diversity of the sorghum phyllosphere microbiome.</title>
        <authorList>
            <person name="Shade A."/>
        </authorList>
    </citation>
    <scope>NUCLEOTIDE SEQUENCE [LARGE SCALE GENOMIC DNA]</scope>
    <source>
        <strain evidence="2 3">SORGH_AS_1064</strain>
    </source>
</reference>
<accession>A0ABU0TFH2</accession>
<protein>
    <submittedName>
        <fullName evidence="2">CRP-like cAMP-binding protein</fullName>
    </submittedName>
</protein>
<name>A0ABU0TFH2_9FLAO</name>
<evidence type="ECO:0000313" key="3">
    <source>
        <dbReference type="Proteomes" id="UP001225072"/>
    </source>
</evidence>
<dbReference type="Gene3D" id="2.60.120.10">
    <property type="entry name" value="Jelly Rolls"/>
    <property type="match status" value="1"/>
</dbReference>
<dbReference type="SUPFAM" id="SSF51206">
    <property type="entry name" value="cAMP-binding domain-like"/>
    <property type="match status" value="1"/>
</dbReference>
<organism evidence="2 3">
    <name type="scientific">Chryseobacterium camelliae</name>
    <dbReference type="NCBI Taxonomy" id="1265445"/>
    <lineage>
        <taxon>Bacteria</taxon>
        <taxon>Pseudomonadati</taxon>
        <taxon>Bacteroidota</taxon>
        <taxon>Flavobacteriia</taxon>
        <taxon>Flavobacteriales</taxon>
        <taxon>Weeksellaceae</taxon>
        <taxon>Chryseobacterium group</taxon>
        <taxon>Chryseobacterium</taxon>
    </lineage>
</organism>
<dbReference type="PROSITE" id="PS50042">
    <property type="entry name" value="CNMP_BINDING_3"/>
    <property type="match status" value="1"/>
</dbReference>
<evidence type="ECO:0000313" key="2">
    <source>
        <dbReference type="EMBL" id="MDQ1095813.1"/>
    </source>
</evidence>
<dbReference type="InterPro" id="IPR000595">
    <property type="entry name" value="cNMP-bd_dom"/>
</dbReference>
<sequence>MQCVTLGTACGLTNYKFKVYHQLEEYFKARTEIDDKTLSHIASYFKLKKTKRNEFLLKEGEICKHFYFINKGCIRLFNVNKEGEEGTRYFHFEDAFGSALSSLINQRPAFEFMQTIEPSELLLINREDYFHLVETVPQFGFVYRQILELAYIKSQERIYCFQGLEAIEKVRWVLTNQTKLLTRLSNKMVASYLGLTPQTLSRLKSKL</sequence>
<keyword evidence="3" id="KW-1185">Reference proteome</keyword>